<feature type="compositionally biased region" description="Basic and acidic residues" evidence="1">
    <location>
        <begin position="317"/>
        <end position="326"/>
    </location>
</feature>
<dbReference type="OrthoDB" id="3260408at2759"/>
<feature type="compositionally biased region" description="Acidic residues" evidence="1">
    <location>
        <begin position="577"/>
        <end position="586"/>
    </location>
</feature>
<accession>A0A2I1CYR5</accession>
<feature type="compositionally biased region" description="Basic and acidic residues" evidence="1">
    <location>
        <begin position="667"/>
        <end position="676"/>
    </location>
</feature>
<feature type="region of interest" description="Disordered" evidence="1">
    <location>
        <begin position="1"/>
        <end position="25"/>
    </location>
</feature>
<proteinExistence type="predicted"/>
<feature type="compositionally biased region" description="Low complexity" evidence="1">
    <location>
        <begin position="279"/>
        <end position="292"/>
    </location>
</feature>
<feature type="region of interest" description="Disordered" evidence="1">
    <location>
        <begin position="557"/>
        <end position="714"/>
    </location>
</feature>
<feature type="region of interest" description="Disordered" evidence="1">
    <location>
        <begin position="825"/>
        <end position="860"/>
    </location>
</feature>
<organism evidence="2 3">
    <name type="scientific">Aspergillus campestris (strain IBT 28561)</name>
    <dbReference type="NCBI Taxonomy" id="1392248"/>
    <lineage>
        <taxon>Eukaryota</taxon>
        <taxon>Fungi</taxon>
        <taxon>Dikarya</taxon>
        <taxon>Ascomycota</taxon>
        <taxon>Pezizomycotina</taxon>
        <taxon>Eurotiomycetes</taxon>
        <taxon>Eurotiomycetidae</taxon>
        <taxon>Eurotiales</taxon>
        <taxon>Aspergillaceae</taxon>
        <taxon>Aspergillus</taxon>
        <taxon>Aspergillus subgen. Circumdati</taxon>
    </lineage>
</organism>
<evidence type="ECO:0000313" key="3">
    <source>
        <dbReference type="Proteomes" id="UP000234254"/>
    </source>
</evidence>
<dbReference type="Proteomes" id="UP000234254">
    <property type="component" value="Unassembled WGS sequence"/>
</dbReference>
<protein>
    <recommendedName>
        <fullName evidence="4">Transcription factor hoxa13</fullName>
    </recommendedName>
</protein>
<dbReference type="VEuPathDB" id="FungiDB:P168DRAFT_272248"/>
<keyword evidence="3" id="KW-1185">Reference proteome</keyword>
<feature type="compositionally biased region" description="Low complexity" evidence="1">
    <location>
        <begin position="690"/>
        <end position="701"/>
    </location>
</feature>
<evidence type="ECO:0000313" key="2">
    <source>
        <dbReference type="EMBL" id="PKY02755.1"/>
    </source>
</evidence>
<sequence>MANADSGNASDGIDKAVGNGNPRVNSRRTNPVRWTVGLVVRLCIWYALLTPFFRCPSKLSELDGFSPRVCQPYLIARSHIEPHVLPYYNAYAAPYVDTARPYVQVAHDKIYVPAASVAKTSYDEYGAPALHQAQAYGKQQWEAQVVPHIHSAKGSASALYQAHVAPHADHVTALISPYRQKANSAVRSVCDQYIVPFYAHSRPFIGKTYTSGQDILTTSVLPYAQSTWSSAIYLANRELWPRIAGLYSENVEPQLVKIGQRLAIYREGKPLRSVVGGADSSSDPTGSTTPTSIETSQYVASATPSSTPITPPAHSWSPEEKAADARARIDSDISTWQERFIVAADQGAKDLADQVENLVEEYTKSDAKAFGESLATALNTTIESELTAAKGRMNELAGSLPFEDAPAEEEVAQEEFAKDIREAAITIRDHAHALREWHRSFDQELVGRVSTIVKSTLNVLDSVRDVGLQEIGIRWASMDEVTYKDWARYHALKTRFEDWKDEFNTAGLQNSKLEELRSLADEILSYGMDTAEAAAKELARLKEVGKWKIAAREVNDDFETRSGSPPPRPQPIIESEQLAEDDESVAGEENRQDPTDADEQGSHTTVTADETDHHTDDQEELGFDDAPLDGDEQDTRYDTEETVGASPHQTEDDSPKVAWGANAEPIPDQRQDHEVPDAASQADNDRAETTKAASETTSQSTDAQPSSSTAVPHDEVEALISKLLADKGSSLSDDVLNKLHAIYGAAVPSSSAAPAENRPDINDAMENASEKIQSATSVVYEKATSAASAAIASGSALGAKQVEAAREAIDDAFSSVESAIDDATQSSSSIVAQSVDSASATPQVENATGGDEDAIHGGDL</sequence>
<name>A0A2I1CYR5_ASPC2</name>
<gene>
    <name evidence="2" type="ORF">P168DRAFT_272248</name>
</gene>
<comment type="caution">
    <text evidence="2">The sequence shown here is derived from an EMBL/GenBank/DDBJ whole genome shotgun (WGS) entry which is preliminary data.</text>
</comment>
<feature type="compositionally biased region" description="Acidic residues" evidence="1">
    <location>
        <begin position="617"/>
        <end position="632"/>
    </location>
</feature>
<dbReference type="RefSeq" id="XP_024691349.1">
    <property type="nucleotide sequence ID" value="XM_024835308.1"/>
</dbReference>
<dbReference type="PANTHER" id="PTHR23242">
    <property type="entry name" value="TRANSCRIPTION FACTOR HOXA13"/>
    <property type="match status" value="1"/>
</dbReference>
<feature type="compositionally biased region" description="Low complexity" evidence="1">
    <location>
        <begin position="825"/>
        <end position="840"/>
    </location>
</feature>
<dbReference type="AlphaFoldDB" id="A0A2I1CYR5"/>
<evidence type="ECO:0008006" key="4">
    <source>
        <dbReference type="Google" id="ProtNLM"/>
    </source>
</evidence>
<dbReference type="EMBL" id="MSFM01000009">
    <property type="protein sequence ID" value="PKY02755.1"/>
    <property type="molecule type" value="Genomic_DNA"/>
</dbReference>
<reference evidence="2" key="1">
    <citation type="submission" date="2016-12" db="EMBL/GenBank/DDBJ databases">
        <title>The genomes of Aspergillus section Nigri reveals drivers in fungal speciation.</title>
        <authorList>
            <consortium name="DOE Joint Genome Institute"/>
            <person name="Vesth T.C."/>
            <person name="Nybo J."/>
            <person name="Theobald S."/>
            <person name="Brandl J."/>
            <person name="Frisvad J.C."/>
            <person name="Nielsen K.F."/>
            <person name="Lyhne E.K."/>
            <person name="Kogle M.E."/>
            <person name="Kuo A."/>
            <person name="Riley R."/>
            <person name="Clum A."/>
            <person name="Nolan M."/>
            <person name="Lipzen A."/>
            <person name="Salamov A."/>
            <person name="Henrissat B."/>
            <person name="Wiebenga A."/>
            <person name="De vries R.P."/>
            <person name="Grigoriev I.V."/>
            <person name="Mortensen U.H."/>
            <person name="Andersen M.R."/>
            <person name="Baker S.E."/>
        </authorList>
    </citation>
    <scope>NUCLEOTIDE SEQUENCE</scope>
    <source>
        <strain evidence="2">IBT 28561</strain>
    </source>
</reference>
<feature type="region of interest" description="Disordered" evidence="1">
    <location>
        <begin position="273"/>
        <end position="326"/>
    </location>
</feature>
<dbReference type="PANTHER" id="PTHR23242:SF9">
    <property type="entry name" value="TRANSCRIPTION FACTOR HOXA13"/>
    <property type="match status" value="1"/>
</dbReference>
<dbReference type="GeneID" id="36542832"/>
<evidence type="ECO:0000256" key="1">
    <source>
        <dbReference type="SAM" id="MobiDB-lite"/>
    </source>
</evidence>